<sequence length="108" mass="12837">MHRLYTYLCAIHSLSSTVKTVNKTETIRQYPEGDNVIEEREILYSFNNDVQILYSMESDTFQSDGVCQECWISYDVVNDAGYVISPRKKQFYNRCQESFWFKMQAEFD</sequence>
<evidence type="ECO:0000313" key="2">
    <source>
        <dbReference type="Proteomes" id="UP000293380"/>
    </source>
</evidence>
<dbReference type="RefSeq" id="WP_153188511.1">
    <property type="nucleotide sequence ID" value="NZ_SITD01000058.1"/>
</dbReference>
<evidence type="ECO:0000313" key="1">
    <source>
        <dbReference type="EMBL" id="TBM25859.1"/>
    </source>
</evidence>
<reference evidence="1 2" key="1">
    <citation type="submission" date="2019-02" db="EMBL/GenBank/DDBJ databases">
        <title>Comparative genomic analysis of the Hafnia genus genomes.</title>
        <authorList>
            <person name="Zhiqiu Y."/>
            <person name="Chao Y."/>
            <person name="Yuhui D."/>
            <person name="Di H."/>
            <person name="Bin L."/>
        </authorList>
    </citation>
    <scope>NUCLEOTIDE SEQUENCE [LARGE SCALE GENOMIC DNA]</scope>
    <source>
        <strain evidence="1 2">PCM_1194</strain>
    </source>
</reference>
<proteinExistence type="predicted"/>
<name>A0A4Q9ENK1_9GAMM</name>
<accession>A0A4Q9ENK1</accession>
<protein>
    <submittedName>
        <fullName evidence="1">Uncharacterized protein</fullName>
    </submittedName>
</protein>
<dbReference type="EMBL" id="SITD01000058">
    <property type="protein sequence ID" value="TBM25859.1"/>
    <property type="molecule type" value="Genomic_DNA"/>
</dbReference>
<dbReference type="Proteomes" id="UP000293380">
    <property type="component" value="Unassembled WGS sequence"/>
</dbReference>
<organism evidence="1 2">
    <name type="scientific">Hafnia paralvei</name>
    <dbReference type="NCBI Taxonomy" id="546367"/>
    <lineage>
        <taxon>Bacteria</taxon>
        <taxon>Pseudomonadati</taxon>
        <taxon>Pseudomonadota</taxon>
        <taxon>Gammaproteobacteria</taxon>
        <taxon>Enterobacterales</taxon>
        <taxon>Hafniaceae</taxon>
        <taxon>Hafnia</taxon>
    </lineage>
</organism>
<dbReference type="AlphaFoldDB" id="A0A4Q9ENK1"/>
<gene>
    <name evidence="1" type="ORF">EYY89_11360</name>
</gene>
<comment type="caution">
    <text evidence="1">The sequence shown here is derived from an EMBL/GenBank/DDBJ whole genome shotgun (WGS) entry which is preliminary data.</text>
</comment>